<reference evidence="1 2" key="1">
    <citation type="journal article" date="2015" name="Phytopathology">
        <title>Genomes of Candidatus Liberibacter solanacearum haplotype A from New Zealand and the USA suggest significant genome plasticity in the species.</title>
        <authorList>
            <person name="Thompson S.M."/>
            <person name="Johnson C.P."/>
            <person name="Lu A.Y."/>
            <person name="Frampton R.A."/>
            <person name="Sullivan K.L."/>
            <person name="Fiers M.W."/>
            <person name="Crowhurst R.N."/>
            <person name="Pitman A.R."/>
            <person name="Scott I."/>
            <person name="Gudmestad N.C."/>
            <person name="Smith G.R."/>
        </authorList>
    </citation>
    <scope>NUCLEOTIDE SEQUENCE [LARGE SCALE GENOMIC DNA]</scope>
    <source>
        <strain evidence="1 2">LsoNZ1</strain>
    </source>
</reference>
<name>A0A0F4VL01_9HYPH</name>
<gene>
    <name evidence="1" type="ORF">DJ66_1289</name>
</gene>
<dbReference type="EMBL" id="JMTK01000005">
    <property type="protein sequence ID" value="KJZ81392.1"/>
    <property type="molecule type" value="Genomic_DNA"/>
</dbReference>
<dbReference type="AlphaFoldDB" id="A0A0F4VL01"/>
<evidence type="ECO:0000313" key="2">
    <source>
        <dbReference type="Proteomes" id="UP000033731"/>
    </source>
</evidence>
<protein>
    <submittedName>
        <fullName evidence="1">Uncharacterized protein</fullName>
    </submittedName>
</protein>
<comment type="caution">
    <text evidence="1">The sequence shown here is derived from an EMBL/GenBank/DDBJ whole genome shotgun (WGS) entry which is preliminary data.</text>
</comment>
<keyword evidence="2" id="KW-1185">Reference proteome</keyword>
<dbReference type="Proteomes" id="UP000033731">
    <property type="component" value="Unassembled WGS sequence"/>
</dbReference>
<accession>A0A0F4VL01</accession>
<sequence>MLVAGIVVLRDSDSNKSQPLNNTDDDNSMEVNAIFFDIIRKSFYFKNK</sequence>
<evidence type="ECO:0000313" key="1">
    <source>
        <dbReference type="EMBL" id="KJZ81392.1"/>
    </source>
</evidence>
<organism evidence="1 2">
    <name type="scientific">Candidatus Liberibacter solanacearum</name>
    <dbReference type="NCBI Taxonomy" id="556287"/>
    <lineage>
        <taxon>Bacteria</taxon>
        <taxon>Pseudomonadati</taxon>
        <taxon>Pseudomonadota</taxon>
        <taxon>Alphaproteobacteria</taxon>
        <taxon>Hyphomicrobiales</taxon>
        <taxon>Rhizobiaceae</taxon>
        <taxon>Liberibacter</taxon>
    </lineage>
</organism>
<proteinExistence type="predicted"/>